<proteinExistence type="predicted"/>
<feature type="transmembrane region" description="Helical" evidence="1">
    <location>
        <begin position="12"/>
        <end position="33"/>
    </location>
</feature>
<accession>A0ABX5R8A7</accession>
<organism evidence="2 3">
    <name type="scientific">Candidatus Pseudomonas adelgestsugas</name>
    <dbReference type="NCBI Taxonomy" id="1302376"/>
    <lineage>
        <taxon>Bacteria</taxon>
        <taxon>Pseudomonadati</taxon>
        <taxon>Pseudomonadota</taxon>
        <taxon>Gammaproteobacteria</taxon>
        <taxon>Pseudomonadales</taxon>
        <taxon>Pseudomonadaceae</taxon>
        <taxon>Pseudomonas</taxon>
    </lineage>
</organism>
<dbReference type="Proteomes" id="UP000288953">
    <property type="component" value="Chromosome"/>
</dbReference>
<evidence type="ECO:0000313" key="3">
    <source>
        <dbReference type="Proteomes" id="UP000288953"/>
    </source>
</evidence>
<protein>
    <submittedName>
        <fullName evidence="2">Uncharacterized protein</fullName>
    </submittedName>
</protein>
<keyword evidence="1" id="KW-0812">Transmembrane</keyword>
<sequence length="129" mass="14691">MSSAISLKQYSQLVLYNIMSHFSVSIFGTWRYITFKVYPLVYSITNYTFAYNLNCIDKLIGMAALPSIVLLPKLGIGDFKSFFWIARLAMSKHGLSSRLTMYSFKDYEDLVYARMMLLACAATAVDVYA</sequence>
<name>A0ABX5R8A7_9PSED</name>
<keyword evidence="1" id="KW-0472">Membrane</keyword>
<evidence type="ECO:0000313" key="2">
    <source>
        <dbReference type="EMBL" id="QAX81882.1"/>
    </source>
</evidence>
<gene>
    <name evidence="2" type="ORF">C3B55_00548</name>
</gene>
<keyword evidence="3" id="KW-1185">Reference proteome</keyword>
<reference evidence="2 3" key="1">
    <citation type="journal article" date="2018" name="Genome Biol. Evol.">
        <title>Partnering With a Pest: Genomes of Hemlock Woolly Adelgid Symbionts Reveal Atypical Nutritional Provisioning Patterns in Dual-Obligate Bacteria.</title>
        <authorList>
            <person name="Weglarz K.M."/>
            <person name="Havill N.P."/>
            <person name="Burke G.R."/>
            <person name="von Dohlen C.D."/>
        </authorList>
    </citation>
    <scope>NUCLEOTIDE SEQUENCE [LARGE SCALE GENOMIC DNA]</scope>
    <source>
        <strain evidence="2 3">HWA_ENA</strain>
    </source>
</reference>
<evidence type="ECO:0000256" key="1">
    <source>
        <dbReference type="SAM" id="Phobius"/>
    </source>
</evidence>
<keyword evidence="1" id="KW-1133">Transmembrane helix</keyword>
<dbReference type="EMBL" id="CP026512">
    <property type="protein sequence ID" value="QAX81882.1"/>
    <property type="molecule type" value="Genomic_DNA"/>
</dbReference>